<feature type="compositionally biased region" description="Basic and acidic residues" evidence="2">
    <location>
        <begin position="213"/>
        <end position="222"/>
    </location>
</feature>
<comment type="caution">
    <text evidence="3">The sequence shown here is derived from an EMBL/GenBank/DDBJ whole genome shotgun (WGS) entry which is preliminary data.</text>
</comment>
<dbReference type="RefSeq" id="XP_067819649.1">
    <property type="nucleotide sequence ID" value="XM_067959720.1"/>
</dbReference>
<dbReference type="EMBL" id="SHOA02000010">
    <property type="protein sequence ID" value="TDH70150.1"/>
    <property type="molecule type" value="Genomic_DNA"/>
</dbReference>
<dbReference type="AlphaFoldDB" id="A0A976FP23"/>
<protein>
    <submittedName>
        <fullName evidence="3">Uncharacterized protein</fullName>
    </submittedName>
</protein>
<gene>
    <name evidence="3" type="ORF">CCR75_001618</name>
</gene>
<evidence type="ECO:0000313" key="3">
    <source>
        <dbReference type="EMBL" id="TDH70150.1"/>
    </source>
</evidence>
<sequence>MATDTYYRQVLTQLQSEFSRAVAALEKQVATLTRHNALLTHELAQTKAHQTQWTHEATATVTQLETQAASAKSNQQAAAAREQALTLEIAALKTLLQQEQDYYTRSLDANQHERDRITQLLAQAHAKTSHQTEQNQSLQRQIQALERRVETAVATSQSFEQRLVTVVHEKHEHHDAILAQVAHYKKKLHEKRAQNKYLTDALVRLQSLERGIDPKPLKESSQEQRTYTMDTSVPLRVKKRDLTLPNEIKSTESGALRRKKNKRLEISRSGTSPTSSSPDISPRSARVAPYKRHLSTRLDPPVSSPRSFQRLQHVTTRSHGSSSQNNSRNDSIDGMPRLQPGEGRLPTPTGRLQRELRGLRQKLDTCMAETTARW</sequence>
<evidence type="ECO:0000256" key="2">
    <source>
        <dbReference type="SAM" id="MobiDB-lite"/>
    </source>
</evidence>
<reference evidence="3 4" key="1">
    <citation type="journal article" date="2021" name="Genome Biol.">
        <title>AFLAP: assembly-free linkage analysis pipeline using k-mers from genome sequencing data.</title>
        <authorList>
            <person name="Fletcher K."/>
            <person name="Zhang L."/>
            <person name="Gil J."/>
            <person name="Han R."/>
            <person name="Cavanaugh K."/>
            <person name="Michelmore R."/>
        </authorList>
    </citation>
    <scope>NUCLEOTIDE SEQUENCE [LARGE SCALE GENOMIC DNA]</scope>
    <source>
        <strain evidence="3 4">SF5</strain>
    </source>
</reference>
<feature type="region of interest" description="Disordered" evidence="2">
    <location>
        <begin position="213"/>
        <end position="350"/>
    </location>
</feature>
<organism evidence="3 4">
    <name type="scientific">Bremia lactucae</name>
    <name type="common">Lettuce downy mildew</name>
    <dbReference type="NCBI Taxonomy" id="4779"/>
    <lineage>
        <taxon>Eukaryota</taxon>
        <taxon>Sar</taxon>
        <taxon>Stramenopiles</taxon>
        <taxon>Oomycota</taxon>
        <taxon>Peronosporomycetes</taxon>
        <taxon>Peronosporales</taxon>
        <taxon>Peronosporaceae</taxon>
        <taxon>Bremia</taxon>
    </lineage>
</organism>
<feature type="compositionally biased region" description="Polar residues" evidence="2">
    <location>
        <begin position="304"/>
        <end position="329"/>
    </location>
</feature>
<feature type="compositionally biased region" description="Low complexity" evidence="2">
    <location>
        <begin position="267"/>
        <end position="284"/>
    </location>
</feature>
<evidence type="ECO:0000313" key="4">
    <source>
        <dbReference type="Proteomes" id="UP000294530"/>
    </source>
</evidence>
<proteinExistence type="predicted"/>
<dbReference type="GeneID" id="94345391"/>
<accession>A0A976FP23</accession>
<feature type="coiled-coil region" evidence="1">
    <location>
        <begin position="128"/>
        <end position="162"/>
    </location>
</feature>
<dbReference type="Proteomes" id="UP000294530">
    <property type="component" value="Unassembled WGS sequence"/>
</dbReference>
<evidence type="ECO:0000256" key="1">
    <source>
        <dbReference type="SAM" id="Coils"/>
    </source>
</evidence>
<dbReference type="OrthoDB" id="124536at2759"/>
<keyword evidence="4" id="KW-1185">Reference proteome</keyword>
<dbReference type="KEGG" id="blac:94345391"/>
<name>A0A976FP23_BRELC</name>
<keyword evidence="1" id="KW-0175">Coiled coil</keyword>